<proteinExistence type="predicted"/>
<gene>
    <name evidence="1" type="ORF">SAMN05444401_1687</name>
</gene>
<reference evidence="1 2" key="1">
    <citation type="submission" date="2016-11" db="EMBL/GenBank/DDBJ databases">
        <authorList>
            <person name="Jaros S."/>
            <person name="Januszkiewicz K."/>
            <person name="Wedrychowicz H."/>
        </authorList>
    </citation>
    <scope>NUCLEOTIDE SEQUENCE [LARGE SCALE GENOMIC DNA]</scope>
    <source>
        <strain evidence="1 2">DSM 21864</strain>
    </source>
</reference>
<keyword evidence="2" id="KW-1185">Reference proteome</keyword>
<dbReference type="EMBL" id="FQZO01000002">
    <property type="protein sequence ID" value="SHI88755.1"/>
    <property type="molecule type" value="Genomic_DNA"/>
</dbReference>
<dbReference type="RefSeq" id="WP_073005475.1">
    <property type="nucleotide sequence ID" value="NZ_FQZO01000002.1"/>
</dbReference>
<dbReference type="AlphaFoldDB" id="A0A1M6ETK0"/>
<name>A0A1M6ETK0_9CLOT</name>
<protein>
    <submittedName>
        <fullName evidence="1">Uncharacterized protein</fullName>
    </submittedName>
</protein>
<dbReference type="STRING" id="1121298.SAMN05444401_1687"/>
<dbReference type="Proteomes" id="UP000184080">
    <property type="component" value="Unassembled WGS sequence"/>
</dbReference>
<accession>A0A1M6ETK0</accession>
<evidence type="ECO:0000313" key="1">
    <source>
        <dbReference type="EMBL" id="SHI88755.1"/>
    </source>
</evidence>
<evidence type="ECO:0000313" key="2">
    <source>
        <dbReference type="Proteomes" id="UP000184080"/>
    </source>
</evidence>
<organism evidence="1 2">
    <name type="scientific">Clostridium amylolyticum</name>
    <dbReference type="NCBI Taxonomy" id="1121298"/>
    <lineage>
        <taxon>Bacteria</taxon>
        <taxon>Bacillati</taxon>
        <taxon>Bacillota</taxon>
        <taxon>Clostridia</taxon>
        <taxon>Eubacteriales</taxon>
        <taxon>Clostridiaceae</taxon>
        <taxon>Clostridium</taxon>
    </lineage>
</organism>
<sequence>MELFKIFVLALLCEAIWETIKMAWDNGKLSLDRIGALLLGILLSVATKMDVLSLAGLNSIHPIIGIVCTGVIVSRGANFTHDLLNLMSNTQVNQRLKKEEFLNRQ</sequence>